<dbReference type="GO" id="GO:0044715">
    <property type="term" value="F:8-oxo-dGDP phosphatase activity"/>
    <property type="evidence" value="ECO:0007669"/>
    <property type="project" value="TreeGrafter"/>
</dbReference>
<dbReference type="InterPro" id="IPR031804">
    <property type="entry name" value="DUF4743"/>
</dbReference>
<dbReference type="InterPro" id="IPR015797">
    <property type="entry name" value="NUDIX_hydrolase-like_dom_sf"/>
</dbReference>
<dbReference type="Gene3D" id="3.90.79.10">
    <property type="entry name" value="Nucleoside Triphosphate Pyrophosphohydrolase"/>
    <property type="match status" value="1"/>
</dbReference>
<dbReference type="Pfam" id="PF15916">
    <property type="entry name" value="DUF4743"/>
    <property type="match status" value="1"/>
</dbReference>
<name>A0A2J6PRC1_9HELO</name>
<gene>
    <name evidence="2" type="ORF">NA56DRAFT_313469</name>
</gene>
<feature type="domain" description="Nudix hydrolase" evidence="1">
    <location>
        <begin position="137"/>
        <end position="290"/>
    </location>
</feature>
<protein>
    <submittedName>
        <fullName evidence="2">Thiamine pyrophosphokinase-related protein-like protein</fullName>
    </submittedName>
</protein>
<evidence type="ECO:0000259" key="1">
    <source>
        <dbReference type="PROSITE" id="PS51462"/>
    </source>
</evidence>
<evidence type="ECO:0000313" key="2">
    <source>
        <dbReference type="EMBL" id="PMD16568.1"/>
    </source>
</evidence>
<sequence>MKSNLDLVDECDAFPYPETSPEAHSALLSTLYTLLSPSGTPIGYLPEPVFNALARVPTSIKGELEVSRTARTVSVFHQPTEKERSAAIAATCAYWRKNKTFDVLAGWRDELYRIYDDKLEGGIMFDVERSASCLFGVTTYGVHMTAYTKVEGVSHGIKIWVPRRAKTKSTYGGMLDNTVAGGIASGEEPFECLVREADEEASLPEELVRERAEKCGTITYLHIREKRAGGESGMVQPECQHVYDLELPKEVVPKPNDSEVECFYLWSVEEVQEALGRGEFKPNCALLMLDFFVRWGILNEENEKDFKEIKRRLHRELEFPGPHRSDWKS</sequence>
<proteinExistence type="predicted"/>
<dbReference type="Pfam" id="PF00293">
    <property type="entry name" value="NUDIX"/>
    <property type="match status" value="1"/>
</dbReference>
<keyword evidence="3" id="KW-1185">Reference proteome</keyword>
<organism evidence="2 3">
    <name type="scientific">Hyaloscypha hepaticicola</name>
    <dbReference type="NCBI Taxonomy" id="2082293"/>
    <lineage>
        <taxon>Eukaryota</taxon>
        <taxon>Fungi</taxon>
        <taxon>Dikarya</taxon>
        <taxon>Ascomycota</taxon>
        <taxon>Pezizomycotina</taxon>
        <taxon>Leotiomycetes</taxon>
        <taxon>Helotiales</taxon>
        <taxon>Hyaloscyphaceae</taxon>
        <taxon>Hyaloscypha</taxon>
    </lineage>
</organism>
<dbReference type="PANTHER" id="PTHR13622:SF8">
    <property type="entry name" value="THIAMIN PYROPHOSPHOKINASE 1"/>
    <property type="match status" value="1"/>
</dbReference>
<dbReference type="OrthoDB" id="10261522at2759"/>
<dbReference type="SUPFAM" id="SSF55811">
    <property type="entry name" value="Nudix"/>
    <property type="match status" value="1"/>
</dbReference>
<dbReference type="PROSITE" id="PS51462">
    <property type="entry name" value="NUDIX"/>
    <property type="match status" value="1"/>
</dbReference>
<accession>A0A2J6PRC1</accession>
<dbReference type="InterPro" id="IPR000086">
    <property type="entry name" value="NUDIX_hydrolase_dom"/>
</dbReference>
<evidence type="ECO:0000313" key="3">
    <source>
        <dbReference type="Proteomes" id="UP000235672"/>
    </source>
</evidence>
<keyword evidence="2" id="KW-0418">Kinase</keyword>
<dbReference type="AlphaFoldDB" id="A0A2J6PRC1"/>
<reference evidence="2 3" key="1">
    <citation type="submission" date="2016-05" db="EMBL/GenBank/DDBJ databases">
        <title>A degradative enzymes factory behind the ericoid mycorrhizal symbiosis.</title>
        <authorList>
            <consortium name="DOE Joint Genome Institute"/>
            <person name="Martino E."/>
            <person name="Morin E."/>
            <person name="Grelet G."/>
            <person name="Kuo A."/>
            <person name="Kohler A."/>
            <person name="Daghino S."/>
            <person name="Barry K."/>
            <person name="Choi C."/>
            <person name="Cichocki N."/>
            <person name="Clum A."/>
            <person name="Copeland A."/>
            <person name="Hainaut M."/>
            <person name="Haridas S."/>
            <person name="Labutti K."/>
            <person name="Lindquist E."/>
            <person name="Lipzen A."/>
            <person name="Khouja H.-R."/>
            <person name="Murat C."/>
            <person name="Ohm R."/>
            <person name="Olson A."/>
            <person name="Spatafora J."/>
            <person name="Veneault-Fourrey C."/>
            <person name="Henrissat B."/>
            <person name="Grigoriev I."/>
            <person name="Martin F."/>
            <person name="Perotto S."/>
        </authorList>
    </citation>
    <scope>NUCLEOTIDE SEQUENCE [LARGE SCALE GENOMIC DNA]</scope>
    <source>
        <strain evidence="2 3">UAMH 7357</strain>
    </source>
</reference>
<dbReference type="STRING" id="1745343.A0A2J6PRC1"/>
<dbReference type="PANTHER" id="PTHR13622">
    <property type="entry name" value="THIAMIN PYROPHOSPHOKINASE"/>
    <property type="match status" value="1"/>
</dbReference>
<keyword evidence="2" id="KW-0808">Transferase</keyword>
<dbReference type="EMBL" id="KZ613505">
    <property type="protein sequence ID" value="PMD16568.1"/>
    <property type="molecule type" value="Genomic_DNA"/>
</dbReference>
<dbReference type="FunFam" id="3.90.79.10:FF:000019">
    <property type="entry name" value="Thiamin pyrophosphokinase, putative"/>
    <property type="match status" value="1"/>
</dbReference>
<dbReference type="CDD" id="cd03676">
    <property type="entry name" value="NUDIX_Tnr3_like"/>
    <property type="match status" value="1"/>
</dbReference>
<dbReference type="Proteomes" id="UP000235672">
    <property type="component" value="Unassembled WGS sequence"/>
</dbReference>
<dbReference type="GO" id="GO:0016301">
    <property type="term" value="F:kinase activity"/>
    <property type="evidence" value="ECO:0007669"/>
    <property type="project" value="UniProtKB-KW"/>
</dbReference>